<keyword evidence="1" id="KW-0472">Membrane</keyword>
<keyword evidence="1" id="KW-0812">Transmembrane</keyword>
<dbReference type="Proteomes" id="UP000077857">
    <property type="component" value="Unassembled WGS sequence"/>
</dbReference>
<keyword evidence="1" id="KW-1133">Transmembrane helix</keyword>
<protein>
    <submittedName>
        <fullName evidence="2">Uncharacterized protein</fullName>
    </submittedName>
</protein>
<dbReference type="EMBL" id="LUUJ01000080">
    <property type="protein sequence ID" value="OAI15839.1"/>
    <property type="molecule type" value="Genomic_DNA"/>
</dbReference>
<dbReference type="AlphaFoldDB" id="A0A177NF80"/>
<reference evidence="2 3" key="1">
    <citation type="submission" date="2016-03" db="EMBL/GenBank/DDBJ databases">
        <authorList>
            <person name="Ploux O."/>
        </authorList>
    </citation>
    <scope>NUCLEOTIDE SEQUENCE [LARGE SCALE GENOMIC DNA]</scope>
    <source>
        <strain evidence="2 3">R-45378</strain>
    </source>
</reference>
<gene>
    <name evidence="2" type="ORF">A1507_13535</name>
</gene>
<evidence type="ECO:0000313" key="2">
    <source>
        <dbReference type="EMBL" id="OAI15839.1"/>
    </source>
</evidence>
<sequence length="98" mass="10723">MTALLQNCFPYGNKVYTIVGIVNKSASSYSRTVFIELTVISQGENMSKSNNLYRDILTGLFFTTGVFGFMSGEFIISTMLFGAATISSNLDFTGSFRA</sequence>
<organism evidence="2 3">
    <name type="scientific">Methylomonas koyamae</name>
    <dbReference type="NCBI Taxonomy" id="702114"/>
    <lineage>
        <taxon>Bacteria</taxon>
        <taxon>Pseudomonadati</taxon>
        <taxon>Pseudomonadota</taxon>
        <taxon>Gammaproteobacteria</taxon>
        <taxon>Methylococcales</taxon>
        <taxon>Methylococcaceae</taxon>
        <taxon>Methylomonas</taxon>
    </lineage>
</organism>
<accession>A0A177NF80</accession>
<comment type="caution">
    <text evidence="2">The sequence shown here is derived from an EMBL/GenBank/DDBJ whole genome shotgun (WGS) entry which is preliminary data.</text>
</comment>
<feature type="transmembrane region" description="Helical" evidence="1">
    <location>
        <begin position="56"/>
        <end position="81"/>
    </location>
</feature>
<proteinExistence type="predicted"/>
<evidence type="ECO:0000313" key="3">
    <source>
        <dbReference type="Proteomes" id="UP000077857"/>
    </source>
</evidence>
<name>A0A177NF80_9GAMM</name>
<evidence type="ECO:0000256" key="1">
    <source>
        <dbReference type="SAM" id="Phobius"/>
    </source>
</evidence>